<sequence>MPTLALAGGTSPSLGRAIITTLLSQRPVIWKIVILSRSSHIPFWLRAVDQAGTHSQICAVDYHSMESLASALKGVHTVVSVTSAIDGTQAQIQINLLNAAVKAGCERFAPSQWGFGLRGWENVETTKWAFDGVWEECMKHKDKIECARFNVGSFMNYLGHGIYPVESFSEIDVETQMRQLRTGRGYMVGEDQACQGLSRQGDLRDGSGAFLIGLKNGIAELPVKDDGQWPRITMTMMKDVGYFVAASLDLPKWRQNMSMVGDTLTMGELLAHAEAVTGKRFQVETIKREDLEKRLENIAPDDFMGRMWVEFKLAYTRDLDDEVVLDPVMNRLCPKVKPTTVREYMEMFWTGR</sequence>
<evidence type="ECO:0000256" key="2">
    <source>
        <dbReference type="ARBA" id="ARBA00023002"/>
    </source>
</evidence>
<dbReference type="PANTHER" id="PTHR47706:SF2">
    <property type="entry name" value="ISOFLAVONE REDUCTASE FAMILY PROTEIN (AFU_ORTHOLOGUE AFUA_2G05290)"/>
    <property type="match status" value="1"/>
</dbReference>
<feature type="domain" description="NmrA-like" evidence="3">
    <location>
        <begin position="13"/>
        <end position="114"/>
    </location>
</feature>
<gene>
    <name evidence="4" type="ORF">K469DRAFT_689019</name>
</gene>
<dbReference type="InterPro" id="IPR008030">
    <property type="entry name" value="NmrA-like"/>
</dbReference>
<dbReference type="EMBL" id="ML994612">
    <property type="protein sequence ID" value="KAF2193936.1"/>
    <property type="molecule type" value="Genomic_DNA"/>
</dbReference>
<reference evidence="4" key="1">
    <citation type="journal article" date="2020" name="Stud. Mycol.">
        <title>101 Dothideomycetes genomes: a test case for predicting lifestyles and emergence of pathogens.</title>
        <authorList>
            <person name="Haridas S."/>
            <person name="Albert R."/>
            <person name="Binder M."/>
            <person name="Bloem J."/>
            <person name="Labutti K."/>
            <person name="Salamov A."/>
            <person name="Andreopoulos B."/>
            <person name="Baker S."/>
            <person name="Barry K."/>
            <person name="Bills G."/>
            <person name="Bluhm B."/>
            <person name="Cannon C."/>
            <person name="Castanera R."/>
            <person name="Culley D."/>
            <person name="Daum C."/>
            <person name="Ezra D."/>
            <person name="Gonzalez J."/>
            <person name="Henrissat B."/>
            <person name="Kuo A."/>
            <person name="Liang C."/>
            <person name="Lipzen A."/>
            <person name="Lutzoni F."/>
            <person name="Magnuson J."/>
            <person name="Mondo S."/>
            <person name="Nolan M."/>
            <person name="Ohm R."/>
            <person name="Pangilinan J."/>
            <person name="Park H.-J."/>
            <person name="Ramirez L."/>
            <person name="Alfaro M."/>
            <person name="Sun H."/>
            <person name="Tritt A."/>
            <person name="Yoshinaga Y."/>
            <person name="Zwiers L.-H."/>
            <person name="Turgeon B."/>
            <person name="Goodwin S."/>
            <person name="Spatafora J."/>
            <person name="Crous P."/>
            <person name="Grigoriev I."/>
        </authorList>
    </citation>
    <scope>NUCLEOTIDE SEQUENCE</scope>
    <source>
        <strain evidence="4">CBS 207.26</strain>
    </source>
</reference>
<dbReference type="PANTHER" id="PTHR47706">
    <property type="entry name" value="NMRA-LIKE FAMILY PROTEIN"/>
    <property type="match status" value="1"/>
</dbReference>
<dbReference type="Gene3D" id="3.40.50.720">
    <property type="entry name" value="NAD(P)-binding Rossmann-like Domain"/>
    <property type="match status" value="2"/>
</dbReference>
<dbReference type="InterPro" id="IPR051609">
    <property type="entry name" value="NmrA/Isoflavone_reductase-like"/>
</dbReference>
<organism evidence="4 5">
    <name type="scientific">Zopfia rhizophila CBS 207.26</name>
    <dbReference type="NCBI Taxonomy" id="1314779"/>
    <lineage>
        <taxon>Eukaryota</taxon>
        <taxon>Fungi</taxon>
        <taxon>Dikarya</taxon>
        <taxon>Ascomycota</taxon>
        <taxon>Pezizomycotina</taxon>
        <taxon>Dothideomycetes</taxon>
        <taxon>Dothideomycetes incertae sedis</taxon>
        <taxon>Zopfiaceae</taxon>
        <taxon>Zopfia</taxon>
    </lineage>
</organism>
<evidence type="ECO:0000313" key="4">
    <source>
        <dbReference type="EMBL" id="KAF2193936.1"/>
    </source>
</evidence>
<dbReference type="OrthoDB" id="10000533at2759"/>
<evidence type="ECO:0000259" key="3">
    <source>
        <dbReference type="Pfam" id="PF05368"/>
    </source>
</evidence>
<proteinExistence type="predicted"/>
<accession>A0A6A6EVN0</accession>
<keyword evidence="5" id="KW-1185">Reference proteome</keyword>
<dbReference type="InterPro" id="IPR036291">
    <property type="entry name" value="NAD(P)-bd_dom_sf"/>
</dbReference>
<protein>
    <submittedName>
        <fullName evidence="4">NmrA-like family protein</fullName>
    </submittedName>
</protein>
<dbReference type="SUPFAM" id="SSF51735">
    <property type="entry name" value="NAD(P)-binding Rossmann-fold domains"/>
    <property type="match status" value="1"/>
</dbReference>
<keyword evidence="1" id="KW-0521">NADP</keyword>
<name>A0A6A6EVN0_9PEZI</name>
<dbReference type="GO" id="GO:0016491">
    <property type="term" value="F:oxidoreductase activity"/>
    <property type="evidence" value="ECO:0007669"/>
    <property type="project" value="UniProtKB-KW"/>
</dbReference>
<keyword evidence="2" id="KW-0560">Oxidoreductase</keyword>
<dbReference type="Gene3D" id="3.90.25.10">
    <property type="entry name" value="UDP-galactose 4-epimerase, domain 1"/>
    <property type="match status" value="1"/>
</dbReference>
<dbReference type="AlphaFoldDB" id="A0A6A6EVN0"/>
<dbReference type="Proteomes" id="UP000800200">
    <property type="component" value="Unassembled WGS sequence"/>
</dbReference>
<evidence type="ECO:0000313" key="5">
    <source>
        <dbReference type="Proteomes" id="UP000800200"/>
    </source>
</evidence>
<evidence type="ECO:0000256" key="1">
    <source>
        <dbReference type="ARBA" id="ARBA00022857"/>
    </source>
</evidence>
<dbReference type="Pfam" id="PF05368">
    <property type="entry name" value="NmrA"/>
    <property type="match status" value="1"/>
</dbReference>